<evidence type="ECO:0008006" key="5">
    <source>
        <dbReference type="Google" id="ProtNLM"/>
    </source>
</evidence>
<organism evidence="3 4">
    <name type="scientific">Anaeromyxobacter oryzae</name>
    <dbReference type="NCBI Taxonomy" id="2918170"/>
    <lineage>
        <taxon>Bacteria</taxon>
        <taxon>Pseudomonadati</taxon>
        <taxon>Myxococcota</taxon>
        <taxon>Myxococcia</taxon>
        <taxon>Myxococcales</taxon>
        <taxon>Cystobacterineae</taxon>
        <taxon>Anaeromyxobacteraceae</taxon>
        <taxon>Anaeromyxobacter</taxon>
    </lineage>
</organism>
<reference evidence="4" key="1">
    <citation type="journal article" date="2022" name="Int. J. Syst. Evol. Microbiol.">
        <title>Anaeromyxobacter oryzae sp. nov., Anaeromyxobacter diazotrophicus sp. nov. and Anaeromyxobacter paludicola sp. nov., isolated from paddy soils.</title>
        <authorList>
            <person name="Itoh H."/>
            <person name="Xu Z."/>
            <person name="Mise K."/>
            <person name="Masuda Y."/>
            <person name="Ushijima N."/>
            <person name="Hayakawa C."/>
            <person name="Shiratori Y."/>
            <person name="Senoo K."/>
        </authorList>
    </citation>
    <scope>NUCLEOTIDE SEQUENCE [LARGE SCALE GENOMIC DNA]</scope>
    <source>
        <strain evidence="4">Red232</strain>
    </source>
</reference>
<gene>
    <name evidence="3" type="ORF">AMOR_07290</name>
</gene>
<evidence type="ECO:0000313" key="3">
    <source>
        <dbReference type="EMBL" id="BDG01733.1"/>
    </source>
</evidence>
<feature type="transmembrane region" description="Helical" evidence="2">
    <location>
        <begin position="183"/>
        <end position="200"/>
    </location>
</feature>
<feature type="region of interest" description="Disordered" evidence="1">
    <location>
        <begin position="437"/>
        <end position="470"/>
    </location>
</feature>
<evidence type="ECO:0000256" key="1">
    <source>
        <dbReference type="SAM" id="MobiDB-lite"/>
    </source>
</evidence>
<protein>
    <recommendedName>
        <fullName evidence="5">Glycosyltransferase RgtA/B/C/D-like domain-containing protein</fullName>
    </recommendedName>
</protein>
<keyword evidence="2" id="KW-0472">Membrane</keyword>
<feature type="compositionally biased region" description="Low complexity" evidence="1">
    <location>
        <begin position="437"/>
        <end position="462"/>
    </location>
</feature>
<feature type="transmembrane region" description="Helical" evidence="2">
    <location>
        <begin position="378"/>
        <end position="398"/>
    </location>
</feature>
<keyword evidence="2" id="KW-0812">Transmembrane</keyword>
<evidence type="ECO:0000256" key="2">
    <source>
        <dbReference type="SAM" id="Phobius"/>
    </source>
</evidence>
<keyword evidence="4" id="KW-1185">Reference proteome</keyword>
<dbReference type="Proteomes" id="UP001162891">
    <property type="component" value="Chromosome"/>
</dbReference>
<evidence type="ECO:0000313" key="4">
    <source>
        <dbReference type="Proteomes" id="UP001162891"/>
    </source>
</evidence>
<feature type="transmembrane region" description="Helical" evidence="2">
    <location>
        <begin position="97"/>
        <end position="117"/>
    </location>
</feature>
<name>A0ABM7WQJ8_9BACT</name>
<feature type="transmembrane region" description="Helical" evidence="2">
    <location>
        <begin position="404"/>
        <end position="426"/>
    </location>
</feature>
<dbReference type="EMBL" id="AP025591">
    <property type="protein sequence ID" value="BDG01733.1"/>
    <property type="molecule type" value="Genomic_DNA"/>
</dbReference>
<feature type="transmembrane region" description="Helical" evidence="2">
    <location>
        <begin position="64"/>
        <end position="85"/>
    </location>
</feature>
<sequence>MHGRRAAALALAAGAWAAIVFAAFRPGLMSIDALVHYGQGLQHAYSNQHPPLVAVLFGLSGWSFGTPAGILALQLGTIGGGFALLSWRGLRDGPRPLPSLLVLAVFLAAPTTWTFAAMLGKDGLMAGALLLACAALRSGRPGATLALALAGTLLRHNAILAAAPLAVGAIWEGRRPSGRLARGAVAAVAVAVLAAAPAAVERATRARDVWPLGQLLAYDLAGIYVRHPEALPASTLARDLSVADLRRLYTPFTGGPLIFPRHPGDPGIPFDGLAARRDELTAEWLRAVRTYPRAWLAHRWDVFRALLGTQRGPAFYPFHATLDPNPWGLRLHPGSLSRALEAVRDGARDGIAFRGWFWIGLSALATAVAARRARRDGVPLWIALSGLAYALAYLAVSVSAEFRYLYWTALSTFATAAAALGTGAAARVEVSPRAARAGAAGAPSAAPPTATARRRSGPAAPRSAERPGDR</sequence>
<dbReference type="RefSeq" id="WP_248358512.1">
    <property type="nucleotide sequence ID" value="NZ_AP025591.1"/>
</dbReference>
<accession>A0ABM7WQJ8</accession>
<keyword evidence="2" id="KW-1133">Transmembrane helix</keyword>
<proteinExistence type="predicted"/>